<accession>A0A5J4U2P4</accession>
<gene>
    <name evidence="1" type="ORF">EZS28_039905</name>
</gene>
<sequence>MEGSSLVKTDSLVKQTGTWLTRSDITLVVLNVGRVRFFNSQSNSPVKPTILVSSVSTEAGCAHSVIGR</sequence>
<organism evidence="1 2">
    <name type="scientific">Streblomastix strix</name>
    <dbReference type="NCBI Taxonomy" id="222440"/>
    <lineage>
        <taxon>Eukaryota</taxon>
        <taxon>Metamonada</taxon>
        <taxon>Preaxostyla</taxon>
        <taxon>Oxymonadida</taxon>
        <taxon>Streblomastigidae</taxon>
        <taxon>Streblomastix</taxon>
    </lineage>
</organism>
<evidence type="ECO:0000313" key="1">
    <source>
        <dbReference type="EMBL" id="KAA6364569.1"/>
    </source>
</evidence>
<dbReference type="Proteomes" id="UP000324800">
    <property type="component" value="Unassembled WGS sequence"/>
</dbReference>
<comment type="caution">
    <text evidence="1">The sequence shown here is derived from an EMBL/GenBank/DDBJ whole genome shotgun (WGS) entry which is preliminary data.</text>
</comment>
<evidence type="ECO:0000313" key="2">
    <source>
        <dbReference type="Proteomes" id="UP000324800"/>
    </source>
</evidence>
<dbReference type="EMBL" id="SNRW01021486">
    <property type="protein sequence ID" value="KAA6364569.1"/>
    <property type="molecule type" value="Genomic_DNA"/>
</dbReference>
<dbReference type="AlphaFoldDB" id="A0A5J4U2P4"/>
<proteinExistence type="predicted"/>
<reference evidence="1 2" key="1">
    <citation type="submission" date="2019-03" db="EMBL/GenBank/DDBJ databases">
        <title>Single cell metagenomics reveals metabolic interactions within the superorganism composed of flagellate Streblomastix strix and complex community of Bacteroidetes bacteria on its surface.</title>
        <authorList>
            <person name="Treitli S.C."/>
            <person name="Kolisko M."/>
            <person name="Husnik F."/>
            <person name="Keeling P."/>
            <person name="Hampl V."/>
        </authorList>
    </citation>
    <scope>NUCLEOTIDE SEQUENCE [LARGE SCALE GENOMIC DNA]</scope>
    <source>
        <strain evidence="1">ST1C</strain>
    </source>
</reference>
<protein>
    <submittedName>
        <fullName evidence="1">Uncharacterized protein</fullName>
    </submittedName>
</protein>
<name>A0A5J4U2P4_9EUKA</name>